<dbReference type="EMBL" id="CP126664">
    <property type="protein sequence ID" value="WKA07829.1"/>
    <property type="molecule type" value="Genomic_DNA"/>
</dbReference>
<gene>
    <name evidence="3" type="ORF">VitviT2T_025604</name>
</gene>
<name>A0ABY9DM97_VITVI</name>
<organism evidence="3 4">
    <name type="scientific">Vitis vinifera</name>
    <name type="common">Grape</name>
    <dbReference type="NCBI Taxonomy" id="29760"/>
    <lineage>
        <taxon>Eukaryota</taxon>
        <taxon>Viridiplantae</taxon>
        <taxon>Streptophyta</taxon>
        <taxon>Embryophyta</taxon>
        <taxon>Tracheophyta</taxon>
        <taxon>Spermatophyta</taxon>
        <taxon>Magnoliopsida</taxon>
        <taxon>eudicotyledons</taxon>
        <taxon>Gunneridae</taxon>
        <taxon>Pentapetalae</taxon>
        <taxon>rosids</taxon>
        <taxon>Vitales</taxon>
        <taxon>Vitaceae</taxon>
        <taxon>Viteae</taxon>
        <taxon>Vitis</taxon>
    </lineage>
</organism>
<dbReference type="Pfam" id="PF04618">
    <property type="entry name" value="HD-ZIP_N"/>
    <property type="match status" value="1"/>
</dbReference>
<protein>
    <recommendedName>
        <fullName evidence="2">HD-ZIP protein N-terminal domain-containing protein</fullName>
    </recommendedName>
</protein>
<accession>A0ABY9DM97</accession>
<keyword evidence="4" id="KW-1185">Reference proteome</keyword>
<feature type="domain" description="HD-ZIP protein N-terminal" evidence="2">
    <location>
        <begin position="69"/>
        <end position="126"/>
    </location>
</feature>
<evidence type="ECO:0000313" key="3">
    <source>
        <dbReference type="EMBL" id="WKA07829.1"/>
    </source>
</evidence>
<evidence type="ECO:0000256" key="1">
    <source>
        <dbReference type="SAM" id="MobiDB-lite"/>
    </source>
</evidence>
<evidence type="ECO:0000259" key="2">
    <source>
        <dbReference type="Pfam" id="PF04618"/>
    </source>
</evidence>
<feature type="compositionally biased region" description="Basic residues" evidence="1">
    <location>
        <begin position="27"/>
        <end position="40"/>
    </location>
</feature>
<feature type="region of interest" description="Disordered" evidence="1">
    <location>
        <begin position="27"/>
        <end position="50"/>
    </location>
</feature>
<sequence>MGLKWAVFWAADGMVYGDGLWRKTQNRGRKLNKGRRRKKERGGPSAWGGVRQGRRNAAISLRISTGEESFKKTFRFPWLADNLMSEHSSSDGSERARNVNWFPVAVAAAEDVDDGGVLSSPNSTVSFFQIVLEILMQ</sequence>
<dbReference type="Proteomes" id="UP001227230">
    <property type="component" value="Chromosome 17"/>
</dbReference>
<reference evidence="3 4" key="1">
    <citation type="journal article" date="2023" name="Hortic Res">
        <title>The complete reference genome for grapevine (Vitis vinifera L.) genetics and breeding.</title>
        <authorList>
            <person name="Shi X."/>
            <person name="Cao S."/>
            <person name="Wang X."/>
            <person name="Huang S."/>
            <person name="Wang Y."/>
            <person name="Liu Z."/>
            <person name="Liu W."/>
            <person name="Leng X."/>
            <person name="Peng Y."/>
            <person name="Wang N."/>
            <person name="Wang Y."/>
            <person name="Ma Z."/>
            <person name="Xu X."/>
            <person name="Zhang F."/>
            <person name="Xue H."/>
            <person name="Zhong H."/>
            <person name="Wang Y."/>
            <person name="Zhang K."/>
            <person name="Velt A."/>
            <person name="Avia K."/>
            <person name="Holtgrawe D."/>
            <person name="Grimplet J."/>
            <person name="Matus J.T."/>
            <person name="Ware D."/>
            <person name="Wu X."/>
            <person name="Wang H."/>
            <person name="Liu C."/>
            <person name="Fang Y."/>
            <person name="Rustenholz C."/>
            <person name="Cheng Z."/>
            <person name="Xiao H."/>
            <person name="Zhou Y."/>
        </authorList>
    </citation>
    <scope>NUCLEOTIDE SEQUENCE [LARGE SCALE GENOMIC DNA]</scope>
    <source>
        <strain evidence="4">cv. Pinot noir / PN40024</strain>
        <tissue evidence="3">Leaf</tissue>
    </source>
</reference>
<evidence type="ECO:0000313" key="4">
    <source>
        <dbReference type="Proteomes" id="UP001227230"/>
    </source>
</evidence>
<dbReference type="InterPro" id="IPR006712">
    <property type="entry name" value="HD-ZIP_N"/>
</dbReference>
<proteinExistence type="predicted"/>